<reference evidence="3 4" key="1">
    <citation type="submission" date="2016-12" db="EMBL/GenBank/DDBJ databases">
        <authorList>
            <person name="Song W.-J."/>
            <person name="Kurnit D.M."/>
        </authorList>
    </citation>
    <scope>NUCLEOTIDE SEQUENCE [LARGE SCALE GENOMIC DNA]</scope>
    <source>
        <strain evidence="3 4">DSM 12503</strain>
    </source>
</reference>
<feature type="transmembrane region" description="Helical" evidence="1">
    <location>
        <begin position="6"/>
        <end position="24"/>
    </location>
</feature>
<keyword evidence="1" id="KW-0472">Membrane</keyword>
<protein>
    <recommendedName>
        <fullName evidence="2">TMEM62 C-terminal domain-containing protein</fullName>
    </recommendedName>
</protein>
<evidence type="ECO:0000313" key="3">
    <source>
        <dbReference type="EMBL" id="SHO46629.1"/>
    </source>
</evidence>
<accession>A0A1M7Y395</accession>
<dbReference type="OrthoDB" id="2200068at2"/>
<proteinExistence type="predicted"/>
<keyword evidence="1" id="KW-0812">Transmembrane</keyword>
<gene>
    <name evidence="3" type="ORF">SAMN02745217_01236</name>
</gene>
<keyword evidence="4" id="KW-1185">Reference proteome</keyword>
<dbReference type="Proteomes" id="UP000184612">
    <property type="component" value="Unassembled WGS sequence"/>
</dbReference>
<name>A0A1M7Y395_9FIRM</name>
<dbReference type="InterPro" id="IPR056230">
    <property type="entry name" value="TMEM62_C"/>
</dbReference>
<evidence type="ECO:0000313" key="4">
    <source>
        <dbReference type="Proteomes" id="UP000184612"/>
    </source>
</evidence>
<organism evidence="3 4">
    <name type="scientific">Anaerocolumna xylanovorans DSM 12503</name>
    <dbReference type="NCBI Taxonomy" id="1121345"/>
    <lineage>
        <taxon>Bacteria</taxon>
        <taxon>Bacillati</taxon>
        <taxon>Bacillota</taxon>
        <taxon>Clostridia</taxon>
        <taxon>Lachnospirales</taxon>
        <taxon>Lachnospiraceae</taxon>
        <taxon>Anaerocolumna</taxon>
    </lineage>
</organism>
<sequence>MRVMPLIIIFILFISGIVLLQIYLSKSKSKWLGLILPLVFFLISLITVFGLSFYTSNTTQMQSISEDGTVINKVIENTSKESETDISSVIIMTVTTFFLYNIPTIILLLIYAVHREKRKRNMSLDKMKVQDLE</sequence>
<dbReference type="Pfam" id="PF24394">
    <property type="entry name" value="TMEM62_C"/>
    <property type="match status" value="1"/>
</dbReference>
<feature type="transmembrane region" description="Helical" evidence="1">
    <location>
        <begin position="31"/>
        <end position="54"/>
    </location>
</feature>
<dbReference type="RefSeq" id="WP_073587989.1">
    <property type="nucleotide sequence ID" value="NZ_FRFD01000004.1"/>
</dbReference>
<dbReference type="AlphaFoldDB" id="A0A1M7Y395"/>
<keyword evidence="1" id="KW-1133">Transmembrane helix</keyword>
<evidence type="ECO:0000259" key="2">
    <source>
        <dbReference type="Pfam" id="PF24394"/>
    </source>
</evidence>
<dbReference type="EMBL" id="FRFD01000004">
    <property type="protein sequence ID" value="SHO46629.1"/>
    <property type="molecule type" value="Genomic_DNA"/>
</dbReference>
<evidence type="ECO:0000256" key="1">
    <source>
        <dbReference type="SAM" id="Phobius"/>
    </source>
</evidence>
<feature type="domain" description="TMEM62 C-terminal" evidence="2">
    <location>
        <begin position="12"/>
        <end position="117"/>
    </location>
</feature>
<feature type="transmembrane region" description="Helical" evidence="1">
    <location>
        <begin position="89"/>
        <end position="113"/>
    </location>
</feature>